<dbReference type="InterPro" id="IPR001633">
    <property type="entry name" value="EAL_dom"/>
</dbReference>
<sequence>MRLGLALDNFNRGYSHEIFRHRLENDKLG</sequence>
<organism evidence="2">
    <name type="scientific">Siphoviridae sp. ctWhx86</name>
    <dbReference type="NCBI Taxonomy" id="2826362"/>
    <lineage>
        <taxon>Viruses</taxon>
        <taxon>Duplodnaviria</taxon>
        <taxon>Heunggongvirae</taxon>
        <taxon>Uroviricota</taxon>
        <taxon>Caudoviricetes</taxon>
    </lineage>
</organism>
<dbReference type="PROSITE" id="PS50883">
    <property type="entry name" value="EAL"/>
    <property type="match status" value="1"/>
</dbReference>
<accession>A0A8S5QQ00</accession>
<evidence type="ECO:0000259" key="1">
    <source>
        <dbReference type="PROSITE" id="PS50883"/>
    </source>
</evidence>
<proteinExistence type="predicted"/>
<evidence type="ECO:0000313" key="2">
    <source>
        <dbReference type="EMBL" id="DAE20875.1"/>
    </source>
</evidence>
<name>A0A8S5QQ00_9CAUD</name>
<dbReference type="EMBL" id="BK015702">
    <property type="protein sequence ID" value="DAE20875.1"/>
    <property type="molecule type" value="Genomic_DNA"/>
</dbReference>
<feature type="domain" description="EAL" evidence="1">
    <location>
        <begin position="1"/>
        <end position="29"/>
    </location>
</feature>
<reference evidence="2" key="1">
    <citation type="journal article" date="2021" name="Proc. Natl. Acad. Sci. U.S.A.">
        <title>A Catalog of Tens of Thousands of Viruses from Human Metagenomes Reveals Hidden Associations with Chronic Diseases.</title>
        <authorList>
            <person name="Tisza M.J."/>
            <person name="Buck C.B."/>
        </authorList>
    </citation>
    <scope>NUCLEOTIDE SEQUENCE</scope>
    <source>
        <strain evidence="2">CtWhx86</strain>
    </source>
</reference>
<protein>
    <recommendedName>
        <fullName evidence="1">EAL domain-containing protein</fullName>
    </recommendedName>
</protein>